<evidence type="ECO:0000313" key="3">
    <source>
        <dbReference type="Proteomes" id="UP001601058"/>
    </source>
</evidence>
<dbReference type="SUPFAM" id="SSF51556">
    <property type="entry name" value="Metallo-dependent hydrolases"/>
    <property type="match status" value="1"/>
</dbReference>
<dbReference type="SUPFAM" id="SSF51338">
    <property type="entry name" value="Composite domain of metallo-dependent hydrolases"/>
    <property type="match status" value="1"/>
</dbReference>
<dbReference type="InterPro" id="IPR006680">
    <property type="entry name" value="Amidohydro-rel"/>
</dbReference>
<keyword evidence="3" id="KW-1185">Reference proteome</keyword>
<protein>
    <submittedName>
        <fullName evidence="2">Dihydroorotase family protein</fullName>
    </submittedName>
</protein>
<dbReference type="PANTHER" id="PTHR43668">
    <property type="entry name" value="ALLANTOINASE"/>
    <property type="match status" value="1"/>
</dbReference>
<dbReference type="InterPro" id="IPR011059">
    <property type="entry name" value="Metal-dep_hydrolase_composite"/>
</dbReference>
<dbReference type="EMBL" id="JBIACJ010000014">
    <property type="protein sequence ID" value="MFE8698432.1"/>
    <property type="molecule type" value="Genomic_DNA"/>
</dbReference>
<reference evidence="2 3" key="1">
    <citation type="submission" date="2024-08" db="EMBL/GenBank/DDBJ databases">
        <title>Two novel Cytobacillus novel species.</title>
        <authorList>
            <person name="Liu G."/>
        </authorList>
    </citation>
    <scope>NUCLEOTIDE SEQUENCE [LARGE SCALE GENOMIC DNA]</scope>
    <source>
        <strain evidence="2 3">FJAT-53684</strain>
    </source>
</reference>
<organism evidence="2 3">
    <name type="scientific">Cytobacillus mangrovibacter</name>
    <dbReference type="NCBI Taxonomy" id="3299024"/>
    <lineage>
        <taxon>Bacteria</taxon>
        <taxon>Bacillati</taxon>
        <taxon>Bacillota</taxon>
        <taxon>Bacilli</taxon>
        <taxon>Bacillales</taxon>
        <taxon>Bacillaceae</taxon>
        <taxon>Cytobacillus</taxon>
    </lineage>
</organism>
<dbReference type="RefSeq" id="WP_389222814.1">
    <property type="nucleotide sequence ID" value="NZ_JBIACJ010000014.1"/>
</dbReference>
<dbReference type="PANTHER" id="PTHR43668:SF2">
    <property type="entry name" value="ALLANTOINASE"/>
    <property type="match status" value="1"/>
</dbReference>
<dbReference type="Proteomes" id="UP001601058">
    <property type="component" value="Unassembled WGS sequence"/>
</dbReference>
<dbReference type="InterPro" id="IPR050138">
    <property type="entry name" value="DHOase/Allantoinase_Hydrolase"/>
</dbReference>
<dbReference type="InterPro" id="IPR032466">
    <property type="entry name" value="Metal_Hydrolase"/>
</dbReference>
<sequence length="454" mass="50192">MTVDLIVTGKIVTHYGVFEDTSIAIKDGKIVNIGSKSSMPSADEEVNYGNLLIMPGVVDNHVHSLGDKYEGHWNSTSAAAAGGVTTINDHPLDLGGAPTSVSDIENKAILTSAEAVVDFSLLAGGLPEYLEDIPTIADIGVTGYKSLMHATSGAATYHMRAVDDGELYAMFNLIAQSNQTAMVHAENEWIIDHLVKKYTEEGKTYLAAHHETRPEMTEIIATFTAIEIARELNCRLHIVHASTPRSFELVDQARKSGVRVTVETCPHYLLCNYDRWKEVGAHFKINPPLRSEESRLGVWKAVREGKVHLIASDHAPHPIDQYPNVFDNFSGSPGVETMLPMIFSEGVHKKQISLEHLVKLFSYNPARLLGIYPKKGSIEVGTDADLIIFDPEKEWEIEGKRLRAQSGWSMYEGMKVTGNVKETFVRGKRVYADGVVIGERGYGQWVKKQANYDL</sequence>
<feature type="domain" description="Amidohydrolase-related" evidence="1">
    <location>
        <begin position="53"/>
        <end position="430"/>
    </location>
</feature>
<evidence type="ECO:0000259" key="1">
    <source>
        <dbReference type="Pfam" id="PF01979"/>
    </source>
</evidence>
<gene>
    <name evidence="2" type="ORF">ACFYKT_19170</name>
</gene>
<comment type="caution">
    <text evidence="2">The sequence shown here is derived from an EMBL/GenBank/DDBJ whole genome shotgun (WGS) entry which is preliminary data.</text>
</comment>
<name>A0ABW6K6T5_9BACI</name>
<dbReference type="Gene3D" id="3.20.20.140">
    <property type="entry name" value="Metal-dependent hydrolases"/>
    <property type="match status" value="1"/>
</dbReference>
<accession>A0ABW6K6T5</accession>
<evidence type="ECO:0000313" key="2">
    <source>
        <dbReference type="EMBL" id="MFE8698432.1"/>
    </source>
</evidence>
<dbReference type="Pfam" id="PF01979">
    <property type="entry name" value="Amidohydro_1"/>
    <property type="match status" value="1"/>
</dbReference>
<proteinExistence type="predicted"/>
<dbReference type="Gene3D" id="2.30.40.10">
    <property type="entry name" value="Urease, subunit C, domain 1"/>
    <property type="match status" value="1"/>
</dbReference>